<dbReference type="Gene3D" id="2.60.120.620">
    <property type="entry name" value="q2cbj1_9rhob like domain"/>
    <property type="match status" value="1"/>
</dbReference>
<dbReference type="GO" id="GO:0005506">
    <property type="term" value="F:iron ion binding"/>
    <property type="evidence" value="ECO:0007669"/>
    <property type="project" value="InterPro"/>
</dbReference>
<dbReference type="PANTHER" id="PTHR10869">
    <property type="entry name" value="PROLYL 4-HYDROXYLASE ALPHA SUBUNIT"/>
    <property type="match status" value="1"/>
</dbReference>
<evidence type="ECO:0000256" key="4">
    <source>
        <dbReference type="ARBA" id="ARBA00023002"/>
    </source>
</evidence>
<keyword evidence="3" id="KW-0223">Dioxygenase</keyword>
<comment type="cofactor">
    <cofactor evidence="1">
        <name>L-ascorbate</name>
        <dbReference type="ChEBI" id="CHEBI:38290"/>
    </cofactor>
</comment>
<dbReference type="OrthoDB" id="69177at2759"/>
<proteinExistence type="predicted"/>
<name>A0A8H4RK18_9HELO</name>
<sequence length="351" mass="40218">MSRKTILQKVRSSARKLVNYGETESEKEFEWPKVVKTKYTSLDVDIPSDFLAPLPDPSKITVKQIDFVECGLPEYKERYAVVLDNVLNEQECKEVIHLAEKSAGAHKEEEEGEDGEPVKPIENNGWRPAMVNAGQDHEFLSLDYRNSDRIIWDNRDMVHRIWLRIQQAEGMKEYFSALEGKKYMSVIESGGVKRGERWVITEQGPNERMRFLKYGAGQFFRRHCDGMYETPDGSERSYYTMHLYLNDSAQALGEPIDLDAADPTIASKNPAVDPRTELLRGGATTFHANYSDERTDVDPKIGRVLIFQQKGLLHSGDDVTAGIKYTMRSDLMYTIDARDDEIRSEEDVFSR</sequence>
<dbReference type="SMART" id="SM00702">
    <property type="entry name" value="P4Hc"/>
    <property type="match status" value="1"/>
</dbReference>
<accession>A0A8H4RK18</accession>
<comment type="caution">
    <text evidence="8">The sequence shown here is derived from an EMBL/GenBank/DDBJ whole genome shotgun (WGS) entry which is preliminary data.</text>
</comment>
<dbReference type="Pfam" id="PF13640">
    <property type="entry name" value="2OG-FeII_Oxy_3"/>
    <property type="match status" value="1"/>
</dbReference>
<evidence type="ECO:0000313" key="9">
    <source>
        <dbReference type="Proteomes" id="UP000566819"/>
    </source>
</evidence>
<evidence type="ECO:0000256" key="1">
    <source>
        <dbReference type="ARBA" id="ARBA00001961"/>
    </source>
</evidence>
<organism evidence="8 9">
    <name type="scientific">Cudoniella acicularis</name>
    <dbReference type="NCBI Taxonomy" id="354080"/>
    <lineage>
        <taxon>Eukaryota</taxon>
        <taxon>Fungi</taxon>
        <taxon>Dikarya</taxon>
        <taxon>Ascomycota</taxon>
        <taxon>Pezizomycotina</taxon>
        <taxon>Leotiomycetes</taxon>
        <taxon>Helotiales</taxon>
        <taxon>Tricladiaceae</taxon>
        <taxon>Cudoniella</taxon>
    </lineage>
</organism>
<evidence type="ECO:0000256" key="6">
    <source>
        <dbReference type="SAM" id="MobiDB-lite"/>
    </source>
</evidence>
<reference evidence="8 9" key="1">
    <citation type="submission" date="2020-03" db="EMBL/GenBank/DDBJ databases">
        <title>Draft Genome Sequence of Cudoniella acicularis.</title>
        <authorList>
            <person name="Buettner E."/>
            <person name="Kellner H."/>
        </authorList>
    </citation>
    <scope>NUCLEOTIDE SEQUENCE [LARGE SCALE GENOMIC DNA]</scope>
    <source>
        <strain evidence="8 9">DSM 108380</strain>
    </source>
</reference>
<dbReference type="EMBL" id="JAAMPI010000656">
    <property type="protein sequence ID" value="KAF4629587.1"/>
    <property type="molecule type" value="Genomic_DNA"/>
</dbReference>
<dbReference type="GO" id="GO:0005783">
    <property type="term" value="C:endoplasmic reticulum"/>
    <property type="evidence" value="ECO:0007669"/>
    <property type="project" value="TreeGrafter"/>
</dbReference>
<dbReference type="GO" id="GO:0004656">
    <property type="term" value="F:procollagen-proline 4-dioxygenase activity"/>
    <property type="evidence" value="ECO:0007669"/>
    <property type="project" value="TreeGrafter"/>
</dbReference>
<keyword evidence="5" id="KW-0408">Iron</keyword>
<keyword evidence="9" id="KW-1185">Reference proteome</keyword>
<gene>
    <name evidence="8" type="ORF">G7Y89_g8563</name>
</gene>
<dbReference type="Proteomes" id="UP000566819">
    <property type="component" value="Unassembled WGS sequence"/>
</dbReference>
<dbReference type="InterPro" id="IPR044862">
    <property type="entry name" value="Pro_4_hyd_alph_FE2OG_OXY"/>
</dbReference>
<dbReference type="GO" id="GO:0031418">
    <property type="term" value="F:L-ascorbic acid binding"/>
    <property type="evidence" value="ECO:0007669"/>
    <property type="project" value="InterPro"/>
</dbReference>
<keyword evidence="2" id="KW-0479">Metal-binding</keyword>
<dbReference type="InterPro" id="IPR045054">
    <property type="entry name" value="P4HA-like"/>
</dbReference>
<evidence type="ECO:0000259" key="7">
    <source>
        <dbReference type="SMART" id="SM00702"/>
    </source>
</evidence>
<protein>
    <recommendedName>
        <fullName evidence="7">Prolyl 4-hydroxylase alpha subunit domain-containing protein</fullName>
    </recommendedName>
</protein>
<evidence type="ECO:0000256" key="2">
    <source>
        <dbReference type="ARBA" id="ARBA00022723"/>
    </source>
</evidence>
<dbReference type="AlphaFoldDB" id="A0A8H4RK18"/>
<evidence type="ECO:0000256" key="3">
    <source>
        <dbReference type="ARBA" id="ARBA00022964"/>
    </source>
</evidence>
<keyword evidence="4" id="KW-0560">Oxidoreductase</keyword>
<dbReference type="PANTHER" id="PTHR10869:SF241">
    <property type="entry name" value="FE2OG DIOXYGENASE DOMAIN-CONTAINING PROTEIN"/>
    <property type="match status" value="1"/>
</dbReference>
<dbReference type="InterPro" id="IPR006620">
    <property type="entry name" value="Pro_4_hyd_alph"/>
</dbReference>
<evidence type="ECO:0000256" key="5">
    <source>
        <dbReference type="ARBA" id="ARBA00023004"/>
    </source>
</evidence>
<feature type="domain" description="Prolyl 4-hydroxylase alpha subunit" evidence="7">
    <location>
        <begin position="78"/>
        <end position="332"/>
    </location>
</feature>
<feature type="region of interest" description="Disordered" evidence="6">
    <location>
        <begin position="103"/>
        <end position="124"/>
    </location>
</feature>
<evidence type="ECO:0000313" key="8">
    <source>
        <dbReference type="EMBL" id="KAF4629587.1"/>
    </source>
</evidence>